<proteinExistence type="inferred from homology"/>
<dbReference type="PANTHER" id="PTHR43570">
    <property type="entry name" value="ALDEHYDE DEHYDROGENASE"/>
    <property type="match status" value="1"/>
</dbReference>
<dbReference type="InterPro" id="IPR015590">
    <property type="entry name" value="Aldehyde_DH_dom"/>
</dbReference>
<dbReference type="InterPro" id="IPR016163">
    <property type="entry name" value="Ald_DH_C"/>
</dbReference>
<dbReference type="Gene3D" id="3.40.309.10">
    <property type="entry name" value="Aldehyde Dehydrogenase, Chain A, domain 2"/>
    <property type="match status" value="1"/>
</dbReference>
<dbReference type="Gene3D" id="3.40.605.10">
    <property type="entry name" value="Aldehyde Dehydrogenase, Chain A, domain 1"/>
    <property type="match status" value="1"/>
</dbReference>
<feature type="non-terminal residue" evidence="4">
    <location>
        <position position="108"/>
    </location>
</feature>
<evidence type="ECO:0000313" key="5">
    <source>
        <dbReference type="Proteomes" id="UP000292052"/>
    </source>
</evidence>
<dbReference type="GO" id="GO:0005737">
    <property type="term" value="C:cytoplasm"/>
    <property type="evidence" value="ECO:0007669"/>
    <property type="project" value="TreeGrafter"/>
</dbReference>
<dbReference type="EMBL" id="QDEB01011251">
    <property type="protein sequence ID" value="RZC42060.1"/>
    <property type="molecule type" value="Genomic_DNA"/>
</dbReference>
<name>A0A482WA33_ASBVE</name>
<organism evidence="4 5">
    <name type="scientific">Asbolus verrucosus</name>
    <name type="common">Desert ironclad beetle</name>
    <dbReference type="NCBI Taxonomy" id="1661398"/>
    <lineage>
        <taxon>Eukaryota</taxon>
        <taxon>Metazoa</taxon>
        <taxon>Ecdysozoa</taxon>
        <taxon>Arthropoda</taxon>
        <taxon>Hexapoda</taxon>
        <taxon>Insecta</taxon>
        <taxon>Pterygota</taxon>
        <taxon>Neoptera</taxon>
        <taxon>Endopterygota</taxon>
        <taxon>Coleoptera</taxon>
        <taxon>Polyphaga</taxon>
        <taxon>Cucujiformia</taxon>
        <taxon>Tenebrionidae</taxon>
        <taxon>Pimeliinae</taxon>
        <taxon>Asbolus</taxon>
    </lineage>
</organism>
<keyword evidence="2" id="KW-0560">Oxidoreductase</keyword>
<dbReference type="AlphaFoldDB" id="A0A482WA33"/>
<evidence type="ECO:0000256" key="2">
    <source>
        <dbReference type="ARBA" id="ARBA00023002"/>
    </source>
</evidence>
<dbReference type="InterPro" id="IPR012394">
    <property type="entry name" value="Aldehyde_DH_NAD(P)"/>
</dbReference>
<dbReference type="InterPro" id="IPR016162">
    <property type="entry name" value="Ald_DH_N"/>
</dbReference>
<keyword evidence="5" id="KW-1185">Reference proteome</keyword>
<protein>
    <submittedName>
        <fullName evidence="4">Aldedh domain containing protein</fullName>
    </submittedName>
</protein>
<dbReference type="PANTHER" id="PTHR43570:SF16">
    <property type="entry name" value="ALDEHYDE DEHYDROGENASE TYPE III, ISOFORM Q"/>
    <property type="match status" value="1"/>
</dbReference>
<dbReference type="STRING" id="1661398.A0A482WA33"/>
<dbReference type="SUPFAM" id="SSF53720">
    <property type="entry name" value="ALDH-like"/>
    <property type="match status" value="1"/>
</dbReference>
<dbReference type="OrthoDB" id="440325at2759"/>
<dbReference type="Proteomes" id="UP000292052">
    <property type="component" value="Unassembled WGS sequence"/>
</dbReference>
<comment type="similarity">
    <text evidence="1">Belongs to the aldehyde dehydrogenase family.</text>
</comment>
<feature type="domain" description="Aldehyde dehydrogenase" evidence="3">
    <location>
        <begin position="1"/>
        <end position="96"/>
    </location>
</feature>
<dbReference type="GO" id="GO:0004029">
    <property type="term" value="F:aldehyde dehydrogenase (NAD+) activity"/>
    <property type="evidence" value="ECO:0007669"/>
    <property type="project" value="TreeGrafter"/>
</dbReference>
<accession>A0A482WA33</accession>
<comment type="caution">
    <text evidence="4">The sequence shown here is derived from an EMBL/GenBank/DDBJ whole genome shotgun (WGS) entry which is preliminary data.</text>
</comment>
<dbReference type="FunFam" id="3.40.309.10:FF:000034">
    <property type="entry name" value="Aldehyde dehydrogenase, dimeric NADP-preferring"/>
    <property type="match status" value="1"/>
</dbReference>
<dbReference type="Pfam" id="PF00171">
    <property type="entry name" value="Aldedh"/>
    <property type="match status" value="1"/>
</dbReference>
<evidence type="ECO:0000313" key="4">
    <source>
        <dbReference type="EMBL" id="RZC42060.1"/>
    </source>
</evidence>
<evidence type="ECO:0000259" key="3">
    <source>
        <dbReference type="Pfam" id="PF00171"/>
    </source>
</evidence>
<evidence type="ECO:0000256" key="1">
    <source>
        <dbReference type="ARBA" id="ARBA00009986"/>
    </source>
</evidence>
<dbReference type="GO" id="GO:0006081">
    <property type="term" value="P:aldehyde metabolic process"/>
    <property type="evidence" value="ECO:0007669"/>
    <property type="project" value="InterPro"/>
</dbReference>
<sequence>MQEEIFGPILPIINVNNVHDAINFIHQKEKSLALYIFSSRKTDVELLIKTTSSGGVCVNDTMVHYSCENLPFEGVGYSGMGGYYGKFTFDTFSHKKGMLIKDIGKFSE</sequence>
<gene>
    <name evidence="4" type="ORF">BDFB_015063</name>
</gene>
<dbReference type="InterPro" id="IPR016161">
    <property type="entry name" value="Ald_DH/histidinol_DH"/>
</dbReference>
<reference evidence="4 5" key="1">
    <citation type="submission" date="2017-03" db="EMBL/GenBank/DDBJ databases">
        <title>Genome of the blue death feigning beetle - Asbolus verrucosus.</title>
        <authorList>
            <person name="Rider S.D."/>
        </authorList>
    </citation>
    <scope>NUCLEOTIDE SEQUENCE [LARGE SCALE GENOMIC DNA]</scope>
    <source>
        <strain evidence="4">Butters</strain>
        <tissue evidence="4">Head and leg muscle</tissue>
    </source>
</reference>